<evidence type="ECO:0000256" key="4">
    <source>
        <dbReference type="ARBA" id="ARBA00012568"/>
    </source>
</evidence>
<feature type="active site" description="Nucleophile" evidence="12">
    <location>
        <position position="113"/>
    </location>
</feature>
<dbReference type="Pfam" id="PF00561">
    <property type="entry name" value="Abhydrolase_1"/>
    <property type="match status" value="1"/>
</dbReference>
<dbReference type="PANTHER" id="PTHR43722">
    <property type="entry name" value="PROLINE IMINOPEPTIDASE"/>
    <property type="match status" value="1"/>
</dbReference>
<dbReference type="SUPFAM" id="SSF53474">
    <property type="entry name" value="alpha/beta-Hydrolases"/>
    <property type="match status" value="1"/>
</dbReference>
<evidence type="ECO:0000256" key="7">
    <source>
        <dbReference type="ARBA" id="ARBA00022490"/>
    </source>
</evidence>
<sequence length="320" mass="36343">MVHQQMKLYPSIEPYETGFMDADGHEIYYEQCGNPQGKPAVFLHGGPGGGGSKDVRRFFNPEIYRIIVFDQRGCGRSKPHACLENNTTWDLVRDIESLREKLIIDKWLVFGGSWGSTLALAYAQTHPTSVSQMVLRGIFLLRKKELDWFYQEGASHIFPEAWADFIKVIEADKQSNMMQAYHEIFTGPDHQKSLDAAIAWSRWEASCSSMDYSPARVEGFSNPEFALAFALIENHYFINKGFLETEDQLLKGIDVIRHIPTVIVQGRYDMVCPAETAYQLSKMWPEASLVIAPFSGHAAFEPEIIHELIKVTDHFGENNS</sequence>
<evidence type="ECO:0000256" key="6">
    <source>
        <dbReference type="ARBA" id="ARBA00022438"/>
    </source>
</evidence>
<keyword evidence="6 11" id="KW-0031">Aminopeptidase</keyword>
<dbReference type="PANTHER" id="PTHR43722:SF1">
    <property type="entry name" value="PROLINE IMINOPEPTIDASE"/>
    <property type="match status" value="1"/>
</dbReference>
<reference evidence="16" key="1">
    <citation type="submission" date="2015-10" db="EMBL/GenBank/DDBJ databases">
        <title>Metagenome-Assembled Genomes uncover a global brackish microbiome.</title>
        <authorList>
            <person name="Hugerth L.W."/>
            <person name="Larsson J."/>
            <person name="Alneberg J."/>
            <person name="Lindh M.V."/>
            <person name="Legrand C."/>
            <person name="Pinhassi J."/>
            <person name="Andersson A."/>
        </authorList>
    </citation>
    <scope>NUCLEOTIDE SEQUENCE [LARGE SCALE GENOMIC DNA]</scope>
</reference>
<dbReference type="GO" id="GO:0004177">
    <property type="term" value="F:aminopeptidase activity"/>
    <property type="evidence" value="ECO:0007669"/>
    <property type="project" value="UniProtKB-UniRule"/>
</dbReference>
<feature type="domain" description="AB hydrolase-1" evidence="14">
    <location>
        <begin position="41"/>
        <end position="301"/>
    </location>
</feature>
<accession>A0A0R2PTZ1</accession>
<evidence type="ECO:0000256" key="2">
    <source>
        <dbReference type="ARBA" id="ARBA00004496"/>
    </source>
</evidence>
<name>A0A0R2PTZ1_9GAMM</name>
<keyword evidence="9 11" id="KW-0378">Hydrolase</keyword>
<dbReference type="AlphaFoldDB" id="A0A0R2PTZ1"/>
<dbReference type="Gene3D" id="3.40.50.1820">
    <property type="entry name" value="alpha/beta hydrolase"/>
    <property type="match status" value="1"/>
</dbReference>
<evidence type="ECO:0000256" key="8">
    <source>
        <dbReference type="ARBA" id="ARBA00022670"/>
    </source>
</evidence>
<dbReference type="Proteomes" id="UP000050874">
    <property type="component" value="Unassembled WGS sequence"/>
</dbReference>
<keyword evidence="8 11" id="KW-0645">Protease</keyword>
<evidence type="ECO:0000256" key="12">
    <source>
        <dbReference type="PIRSR" id="PIRSR006431-1"/>
    </source>
</evidence>
<dbReference type="PIRSF" id="PIRSF006431">
    <property type="entry name" value="Pept_S33"/>
    <property type="match status" value="1"/>
</dbReference>
<comment type="similarity">
    <text evidence="3 11 13">Belongs to the peptidase S33 family.</text>
</comment>
<feature type="active site" description="Proton donor" evidence="12">
    <location>
        <position position="297"/>
    </location>
</feature>
<evidence type="ECO:0000256" key="11">
    <source>
        <dbReference type="PIRNR" id="PIRNR006431"/>
    </source>
</evidence>
<evidence type="ECO:0000256" key="3">
    <source>
        <dbReference type="ARBA" id="ARBA00010088"/>
    </source>
</evidence>
<proteinExistence type="inferred from homology"/>
<gene>
    <name evidence="15" type="ORF">ABR63_08425</name>
</gene>
<dbReference type="GO" id="GO:0005737">
    <property type="term" value="C:cytoplasm"/>
    <property type="evidence" value="ECO:0007669"/>
    <property type="project" value="UniProtKB-SubCell"/>
</dbReference>
<dbReference type="InterPro" id="IPR002410">
    <property type="entry name" value="Peptidase_S33"/>
</dbReference>
<evidence type="ECO:0000256" key="13">
    <source>
        <dbReference type="RuleBase" id="RU003421"/>
    </source>
</evidence>
<dbReference type="EC" id="3.4.11.5" evidence="4 11"/>
<feature type="active site" evidence="12">
    <location>
        <position position="269"/>
    </location>
</feature>
<dbReference type="InterPro" id="IPR029058">
    <property type="entry name" value="AB_hydrolase_fold"/>
</dbReference>
<dbReference type="InterPro" id="IPR000073">
    <property type="entry name" value="AB_hydrolase_1"/>
</dbReference>
<evidence type="ECO:0000256" key="5">
    <source>
        <dbReference type="ARBA" id="ARBA00021843"/>
    </source>
</evidence>
<dbReference type="NCBIfam" id="TIGR01249">
    <property type="entry name" value="pro_imino_pep_1"/>
    <property type="match status" value="1"/>
</dbReference>
<protein>
    <recommendedName>
        <fullName evidence="5 11">Proline iminopeptidase</fullName>
        <shortName evidence="11">PIP</shortName>
        <ecNumber evidence="4 11">3.4.11.5</ecNumber>
    </recommendedName>
    <alternativeName>
        <fullName evidence="10 11">Prolyl aminopeptidase</fullName>
    </alternativeName>
</protein>
<comment type="catalytic activity">
    <reaction evidence="1 11 13">
        <text>Release of N-terminal proline from a peptide.</text>
        <dbReference type="EC" id="3.4.11.5"/>
    </reaction>
</comment>
<keyword evidence="7 11" id="KW-0963">Cytoplasm</keyword>
<evidence type="ECO:0000313" key="16">
    <source>
        <dbReference type="Proteomes" id="UP000050874"/>
    </source>
</evidence>
<dbReference type="EMBL" id="LIAV01000005">
    <property type="protein sequence ID" value="KRO41365.1"/>
    <property type="molecule type" value="Genomic_DNA"/>
</dbReference>
<evidence type="ECO:0000256" key="9">
    <source>
        <dbReference type="ARBA" id="ARBA00022801"/>
    </source>
</evidence>
<dbReference type="PRINTS" id="PR00793">
    <property type="entry name" value="PROAMNOPTASE"/>
</dbReference>
<comment type="caution">
    <text evidence="15">The sequence shown here is derived from an EMBL/GenBank/DDBJ whole genome shotgun (WGS) entry which is preliminary data.</text>
</comment>
<evidence type="ECO:0000256" key="1">
    <source>
        <dbReference type="ARBA" id="ARBA00001585"/>
    </source>
</evidence>
<dbReference type="InterPro" id="IPR005944">
    <property type="entry name" value="Pro_iminopeptidase"/>
</dbReference>
<dbReference type="GO" id="GO:0006508">
    <property type="term" value="P:proteolysis"/>
    <property type="evidence" value="ECO:0007669"/>
    <property type="project" value="UniProtKB-KW"/>
</dbReference>
<evidence type="ECO:0000256" key="10">
    <source>
        <dbReference type="ARBA" id="ARBA00029605"/>
    </source>
</evidence>
<comment type="subcellular location">
    <subcellularLocation>
        <location evidence="2 11">Cytoplasm</location>
    </subcellularLocation>
</comment>
<evidence type="ECO:0000259" key="14">
    <source>
        <dbReference type="Pfam" id="PF00561"/>
    </source>
</evidence>
<evidence type="ECO:0000313" key="15">
    <source>
        <dbReference type="EMBL" id="KRO41365.1"/>
    </source>
</evidence>
<organism evidence="15 16">
    <name type="scientific">SAR86 cluster bacterium BACL1 MAG-120920-bin57</name>
    <dbReference type="NCBI Taxonomy" id="1655571"/>
    <lineage>
        <taxon>Bacteria</taxon>
        <taxon>Pseudomonadati</taxon>
        <taxon>Pseudomonadota</taxon>
        <taxon>Gammaproteobacteria</taxon>
        <taxon>SAR86 cluster</taxon>
    </lineage>
</organism>